<dbReference type="InterPro" id="IPR036259">
    <property type="entry name" value="MFS_trans_sf"/>
</dbReference>
<evidence type="ECO:0000256" key="4">
    <source>
        <dbReference type="ARBA" id="ARBA00022692"/>
    </source>
</evidence>
<feature type="transmembrane region" description="Helical" evidence="7">
    <location>
        <begin position="28"/>
        <end position="52"/>
    </location>
</feature>
<dbReference type="RefSeq" id="WP_064284791.1">
    <property type="nucleotide sequence ID" value="NZ_LWCS01000065.1"/>
</dbReference>
<feature type="domain" description="Major facilitator superfamily (MFS) profile" evidence="8">
    <location>
        <begin position="228"/>
        <end position="436"/>
    </location>
</feature>
<dbReference type="PROSITE" id="PS50850">
    <property type="entry name" value="MFS"/>
    <property type="match status" value="1"/>
</dbReference>
<organism evidence="9 10">
    <name type="scientific">Mycolicibacterium iranicum</name>
    <name type="common">Mycobacterium iranicum</name>
    <dbReference type="NCBI Taxonomy" id="912594"/>
    <lineage>
        <taxon>Bacteria</taxon>
        <taxon>Bacillati</taxon>
        <taxon>Actinomycetota</taxon>
        <taxon>Actinomycetes</taxon>
        <taxon>Mycobacteriales</taxon>
        <taxon>Mycobacteriaceae</taxon>
        <taxon>Mycolicibacterium</taxon>
    </lineage>
</organism>
<dbReference type="Gene3D" id="1.20.1250.20">
    <property type="entry name" value="MFS general substrate transporter like domains"/>
    <property type="match status" value="1"/>
</dbReference>
<dbReference type="Proteomes" id="UP000078396">
    <property type="component" value="Unassembled WGS sequence"/>
</dbReference>
<dbReference type="EMBL" id="LWCS01000065">
    <property type="protein sequence ID" value="OAN30115.1"/>
    <property type="molecule type" value="Genomic_DNA"/>
</dbReference>
<keyword evidence="3" id="KW-1003">Cell membrane</keyword>
<evidence type="ECO:0000256" key="7">
    <source>
        <dbReference type="SAM" id="Phobius"/>
    </source>
</evidence>
<reference evidence="9 10" key="1">
    <citation type="submission" date="2016-04" db="EMBL/GenBank/DDBJ databases">
        <title>Draft Genome Sequences of Staphylococcus capitis Strain H36, S. capitis Strain H65, S. cohnii Strain H62, S. hominis Strain H69, Mycobacterium iranicum Strain H39, Plantibacter sp. Strain H53, Pseudomonas oryzihabitans Strain H72, and Microbacterium sp. Strain H83, isolated from residential settings.</title>
        <authorList>
            <person name="Lymperopoulou D."/>
            <person name="Adams R.I."/>
            <person name="Lindow S."/>
            <person name="Coil D.A."/>
            <person name="Jospin G."/>
            <person name="Eisen J.A."/>
        </authorList>
    </citation>
    <scope>NUCLEOTIDE SEQUENCE [LARGE SCALE GENOMIC DNA]</scope>
    <source>
        <strain evidence="9 10">H39</strain>
    </source>
</reference>
<evidence type="ECO:0000313" key="9">
    <source>
        <dbReference type="EMBL" id="OAN30115.1"/>
    </source>
</evidence>
<evidence type="ECO:0000256" key="2">
    <source>
        <dbReference type="ARBA" id="ARBA00022448"/>
    </source>
</evidence>
<keyword evidence="4 7" id="KW-0812">Transmembrane</keyword>
<evidence type="ECO:0000256" key="1">
    <source>
        <dbReference type="ARBA" id="ARBA00004429"/>
    </source>
</evidence>
<keyword evidence="5 7" id="KW-1133">Transmembrane helix</keyword>
<evidence type="ECO:0000256" key="6">
    <source>
        <dbReference type="ARBA" id="ARBA00023136"/>
    </source>
</evidence>
<protein>
    <recommendedName>
        <fullName evidence="8">Major facilitator superfamily (MFS) profile domain-containing protein</fullName>
    </recommendedName>
</protein>
<evidence type="ECO:0000256" key="5">
    <source>
        <dbReference type="ARBA" id="ARBA00022989"/>
    </source>
</evidence>
<dbReference type="SUPFAM" id="SSF103473">
    <property type="entry name" value="MFS general substrate transporter"/>
    <property type="match status" value="1"/>
</dbReference>
<feature type="transmembrane region" description="Helical" evidence="7">
    <location>
        <begin position="181"/>
        <end position="202"/>
    </location>
</feature>
<keyword evidence="2" id="KW-0813">Transport</keyword>
<dbReference type="InterPro" id="IPR010290">
    <property type="entry name" value="TM_effector"/>
</dbReference>
<sequence>MTPPTERTGRRLLLDLTPIRRSRAYGRLWFGTALGSIGQEMTVVTVSLQVYALTASTFAVSLIAGIALAPMIILGLYGGTLADRFDRRWVAMIASVISWVAIIVLTVHAWVGGTSLWLLYAAATVNSVAGTVGGITRRAIVPRLLPRELLPAAGALNGINVGLMATLGPLLAAAAVGVGGFQAAFLMDAVLHTAVFLGVWALPALRPLDESRAASVGALRAVRDGLGYLRRASNIRFALTIDLFLMALAQPRVLYPALGAVTLGGGVTTVGVLSAAFAAGAMFISLFSGWTGGVQRQGAAIIVVSYIYAATIAVAGIILWAAIIWPAHHGTNTAAIVALAIALAVGGAADGVSAIFRGAILQAAVPDELRGRVQSIFSIIVTGGPRVGDVVTGAVASVFAIWSPLLAGGVAMLLVIWVLVRRTPSFRGYDRDDPKP</sequence>
<accession>A0A178LHA8</accession>
<evidence type="ECO:0000259" key="8">
    <source>
        <dbReference type="PROSITE" id="PS50850"/>
    </source>
</evidence>
<feature type="transmembrane region" description="Helical" evidence="7">
    <location>
        <begin position="335"/>
        <end position="356"/>
    </location>
</feature>
<keyword evidence="6 7" id="KW-0472">Membrane</keyword>
<feature type="transmembrane region" description="Helical" evidence="7">
    <location>
        <begin position="401"/>
        <end position="420"/>
    </location>
</feature>
<evidence type="ECO:0000256" key="3">
    <source>
        <dbReference type="ARBA" id="ARBA00022475"/>
    </source>
</evidence>
<feature type="transmembrane region" description="Helical" evidence="7">
    <location>
        <begin position="376"/>
        <end position="395"/>
    </location>
</feature>
<dbReference type="PANTHER" id="PTHR23513:SF9">
    <property type="entry name" value="ENTEROBACTIN EXPORTER ENTS"/>
    <property type="match status" value="1"/>
</dbReference>
<feature type="transmembrane region" description="Helical" evidence="7">
    <location>
        <begin position="89"/>
        <end position="111"/>
    </location>
</feature>
<comment type="subcellular location">
    <subcellularLocation>
        <location evidence="1">Cell inner membrane</location>
        <topology evidence="1">Multi-pass membrane protein</topology>
    </subcellularLocation>
</comment>
<feature type="transmembrane region" description="Helical" evidence="7">
    <location>
        <begin position="117"/>
        <end position="137"/>
    </location>
</feature>
<dbReference type="InterPro" id="IPR020846">
    <property type="entry name" value="MFS_dom"/>
</dbReference>
<feature type="transmembrane region" description="Helical" evidence="7">
    <location>
        <begin position="58"/>
        <end position="77"/>
    </location>
</feature>
<comment type="caution">
    <text evidence="9">The sequence shown here is derived from an EMBL/GenBank/DDBJ whole genome shotgun (WGS) entry which is preliminary data.</text>
</comment>
<gene>
    <name evidence="9" type="ORF">A4X20_09600</name>
</gene>
<evidence type="ECO:0000313" key="10">
    <source>
        <dbReference type="Proteomes" id="UP000078396"/>
    </source>
</evidence>
<dbReference type="GO" id="GO:0046677">
    <property type="term" value="P:response to antibiotic"/>
    <property type="evidence" value="ECO:0007669"/>
    <property type="project" value="UniProtKB-KW"/>
</dbReference>
<feature type="transmembrane region" description="Helical" evidence="7">
    <location>
        <begin position="149"/>
        <end position="175"/>
    </location>
</feature>
<dbReference type="GO" id="GO:0005886">
    <property type="term" value="C:plasma membrane"/>
    <property type="evidence" value="ECO:0007669"/>
    <property type="project" value="UniProtKB-SubCell"/>
</dbReference>
<dbReference type="GO" id="GO:0022857">
    <property type="term" value="F:transmembrane transporter activity"/>
    <property type="evidence" value="ECO:0007669"/>
    <property type="project" value="InterPro"/>
</dbReference>
<proteinExistence type="predicted"/>
<dbReference type="PANTHER" id="PTHR23513">
    <property type="entry name" value="INTEGRAL MEMBRANE EFFLUX PROTEIN-RELATED"/>
    <property type="match status" value="1"/>
</dbReference>
<dbReference type="AlphaFoldDB" id="A0A178LHA8"/>
<dbReference type="CDD" id="cd06173">
    <property type="entry name" value="MFS_MefA_like"/>
    <property type="match status" value="1"/>
</dbReference>
<name>A0A178LHA8_MYCIR</name>
<feature type="transmembrane region" description="Helical" evidence="7">
    <location>
        <begin position="237"/>
        <end position="255"/>
    </location>
</feature>
<dbReference type="Pfam" id="PF05977">
    <property type="entry name" value="MFS_3"/>
    <property type="match status" value="1"/>
</dbReference>
<feature type="transmembrane region" description="Helical" evidence="7">
    <location>
        <begin position="267"/>
        <end position="287"/>
    </location>
</feature>
<feature type="transmembrane region" description="Helical" evidence="7">
    <location>
        <begin position="299"/>
        <end position="323"/>
    </location>
</feature>